<evidence type="ECO:0000313" key="2">
    <source>
        <dbReference type="Proteomes" id="UP000076852"/>
    </source>
</evidence>
<dbReference type="InterPro" id="IPR016161">
    <property type="entry name" value="Ald_DH/histidinol_DH"/>
</dbReference>
<name>A0A160FLG3_9BURK</name>
<dbReference type="KEGG" id="buz:AYM40_13860"/>
<evidence type="ECO:0000313" key="1">
    <source>
        <dbReference type="EMBL" id="ANB73325.1"/>
    </source>
</evidence>
<organism evidence="1 2">
    <name type="scientific">Paraburkholderia phytofirmans OLGA172</name>
    <dbReference type="NCBI Taxonomy" id="1417228"/>
    <lineage>
        <taxon>Bacteria</taxon>
        <taxon>Pseudomonadati</taxon>
        <taxon>Pseudomonadota</taxon>
        <taxon>Betaproteobacteria</taxon>
        <taxon>Burkholderiales</taxon>
        <taxon>Burkholderiaceae</taxon>
        <taxon>Paraburkholderia</taxon>
    </lineage>
</organism>
<gene>
    <name evidence="1" type="ORF">AYM40_13860</name>
</gene>
<dbReference type="AlphaFoldDB" id="A0A160FLG3"/>
<dbReference type="EMBL" id="CP014578">
    <property type="protein sequence ID" value="ANB73325.1"/>
    <property type="molecule type" value="Genomic_DNA"/>
</dbReference>
<accession>A0A160FLG3</accession>
<dbReference type="Proteomes" id="UP000076852">
    <property type="component" value="Chromosome 1"/>
</dbReference>
<protein>
    <submittedName>
        <fullName evidence="1">Uncharacterized protein</fullName>
    </submittedName>
</protein>
<proteinExistence type="predicted"/>
<dbReference type="SUPFAM" id="SSF53720">
    <property type="entry name" value="ALDH-like"/>
    <property type="match status" value="1"/>
</dbReference>
<reference evidence="1 2" key="1">
    <citation type="journal article" date="2016" name="Gene">
        <title>PacBio SMRT assembly of a complex multi-replicon genome reveals chlorocatechol degradative operon in a region of genome plasticity.</title>
        <authorList>
            <person name="Ricker N."/>
            <person name="Shen S.Y."/>
            <person name="Goordial J."/>
            <person name="Jin S."/>
            <person name="Fulthorpe R.R."/>
        </authorList>
    </citation>
    <scope>NUCLEOTIDE SEQUENCE [LARGE SCALE GENOMIC DNA]</scope>
    <source>
        <strain evidence="1 2">OLGA172</strain>
    </source>
</reference>
<keyword evidence="2" id="KW-1185">Reference proteome</keyword>
<dbReference type="GO" id="GO:0016491">
    <property type="term" value="F:oxidoreductase activity"/>
    <property type="evidence" value="ECO:0007669"/>
    <property type="project" value="InterPro"/>
</dbReference>
<dbReference type="STRING" id="1804984.AYM40_13860"/>
<dbReference type="RefSeq" id="WP_063496717.1">
    <property type="nucleotide sequence ID" value="NZ_CP014578.1"/>
</dbReference>
<sequence>MRERLKNYVAGQWVAGGGGGTTLTDPITGEALGGLRALGFYHRRSAIQASNTAIDALTQVTHLPAA</sequence>